<dbReference type="Pfam" id="PF00437">
    <property type="entry name" value="T2SSE"/>
    <property type="match status" value="1"/>
</dbReference>
<dbReference type="InterPro" id="IPR003593">
    <property type="entry name" value="AAA+_ATPase"/>
</dbReference>
<dbReference type="eggNOG" id="arCOG04116">
    <property type="taxonomic scope" value="Archaea"/>
</dbReference>
<evidence type="ECO:0000313" key="3">
    <source>
        <dbReference type="Proteomes" id="UP000002595"/>
    </source>
</evidence>
<dbReference type="InterPro" id="IPR029060">
    <property type="entry name" value="PIN-like_dom_sf"/>
</dbReference>
<gene>
    <name evidence="2" type="ordered locus">Pisl_0407</name>
</gene>
<protein>
    <submittedName>
        <fullName evidence="2">ATPase, PilT family</fullName>
    </submittedName>
</protein>
<dbReference type="SUPFAM" id="SSF52540">
    <property type="entry name" value="P-loop containing nucleoside triphosphate hydrolases"/>
    <property type="match status" value="1"/>
</dbReference>
<dbReference type="PANTHER" id="PTHR11603">
    <property type="entry name" value="AAA FAMILY ATPASE"/>
    <property type="match status" value="1"/>
</dbReference>
<dbReference type="KEGG" id="pis:Pisl_0407"/>
<sequence>MLAVDKYIADSSVVLDGSLKEAILGGRLRGTLFLLSEMAEYFSSLARQGDGVGIIGVEELKDLFESVEKLGLSDFVKIEVVSIDRRVDPSELDMYARRFAKENNCIYVTSDELSRDAAVVQGIRTIYLGKPRDVLTIEKFFSKDVMSVHLKEGLPPFGKVGKPGSWRFVQLSPEPLTRKQLYTIVRELVSEASRLNSKTRIEIRRPHSMIIQHKEHRIVVVFPPVSERLEITATKPVVRKSIEDYGLDPRVLERLEKSAEGILIAGAPGAGKTTFAQALAEFYLSKGKIVKTLESPRDMTLSPAITQISKNLATSEEVHDILLLSRPDYTIFDEMRDTADFQLYVDLRLAGVGMVGVVHATSPIDAIQRFIRRVELGMIPSIIDTVIFMKDGEVKKIYALSMVVKVPAGMREEDLARPVILVKDFLTDEVEYEIYVFGEETFVVPVKRGGERAPSRKIYSMVVSALKRYVPPGEIKLEERDGLIVIKVPEEYLGVVLSRGVAKLEKLRRKLSLDFRIEPR</sequence>
<dbReference type="PANTHER" id="PTHR11603:SF147">
    <property type="entry name" value="MEMBRANE PROTEIN"/>
    <property type="match status" value="1"/>
</dbReference>
<dbReference type="Proteomes" id="UP000002595">
    <property type="component" value="Chromosome"/>
</dbReference>
<dbReference type="InterPro" id="IPR027417">
    <property type="entry name" value="P-loop_NTPase"/>
</dbReference>
<dbReference type="InterPro" id="IPR052041">
    <property type="entry name" value="Nucleic_acid_metab_PIN/TRAM"/>
</dbReference>
<name>A1RRK3_PYRIL</name>
<proteinExistence type="predicted"/>
<dbReference type="STRING" id="384616.Pisl_0407"/>
<keyword evidence="3" id="KW-1185">Reference proteome</keyword>
<dbReference type="SUPFAM" id="SSF88723">
    <property type="entry name" value="PIN domain-like"/>
    <property type="match status" value="1"/>
</dbReference>
<evidence type="ECO:0000259" key="1">
    <source>
        <dbReference type="SMART" id="SM00382"/>
    </source>
</evidence>
<dbReference type="SMART" id="SM00382">
    <property type="entry name" value="AAA"/>
    <property type="match status" value="1"/>
</dbReference>
<dbReference type="NCBIfam" id="NF010335">
    <property type="entry name" value="PRK13764.1"/>
    <property type="match status" value="1"/>
</dbReference>
<dbReference type="InterPro" id="IPR001482">
    <property type="entry name" value="T2SS/T4SS_dom"/>
</dbReference>
<dbReference type="AlphaFoldDB" id="A1RRK3"/>
<accession>A1RRK3</accession>
<dbReference type="Gene3D" id="3.40.50.1010">
    <property type="entry name" value="5'-nuclease"/>
    <property type="match status" value="1"/>
</dbReference>
<organism evidence="2 3">
    <name type="scientific">Pyrobaculum islandicum (strain DSM 4184 / JCM 9189 / GEO3)</name>
    <dbReference type="NCBI Taxonomy" id="384616"/>
    <lineage>
        <taxon>Archaea</taxon>
        <taxon>Thermoproteota</taxon>
        <taxon>Thermoprotei</taxon>
        <taxon>Thermoproteales</taxon>
        <taxon>Thermoproteaceae</taxon>
        <taxon>Pyrobaculum</taxon>
    </lineage>
</organism>
<dbReference type="Gene3D" id="3.40.50.300">
    <property type="entry name" value="P-loop containing nucleotide triphosphate hydrolases"/>
    <property type="match status" value="1"/>
</dbReference>
<dbReference type="EMBL" id="CP000504">
    <property type="protein sequence ID" value="ABL87585.1"/>
    <property type="molecule type" value="Genomic_DNA"/>
</dbReference>
<dbReference type="HOGENOM" id="CLU_023387_0_0_2"/>
<evidence type="ECO:0000313" key="2">
    <source>
        <dbReference type="EMBL" id="ABL87585.1"/>
    </source>
</evidence>
<reference evidence="2" key="1">
    <citation type="submission" date="2006-12" db="EMBL/GenBank/DDBJ databases">
        <title>Complete sequence of Pyrobaculum islandicum DSM 4184.</title>
        <authorList>
            <person name="Copeland A."/>
            <person name="Lucas S."/>
            <person name="Lapidus A."/>
            <person name="Barry K."/>
            <person name="Detter J.C."/>
            <person name="Glavina del Rio T."/>
            <person name="Dalin E."/>
            <person name="Tice H."/>
            <person name="Pitluck S."/>
            <person name="Meincke L."/>
            <person name="Brettin T."/>
            <person name="Bruce D."/>
            <person name="Han C."/>
            <person name="Tapia R."/>
            <person name="Gilna P."/>
            <person name="Schmutz J."/>
            <person name="Larimer F."/>
            <person name="Land M."/>
            <person name="Hauser L."/>
            <person name="Kyrpides N."/>
            <person name="Mikhailova N."/>
            <person name="Cozen A.E."/>
            <person name="Fitz-Gibbon S.T."/>
            <person name="House C.H."/>
            <person name="Saltikov C."/>
            <person name="Lowe T."/>
            <person name="Richardson P."/>
        </authorList>
    </citation>
    <scope>NUCLEOTIDE SEQUENCE [LARGE SCALE GENOMIC DNA]</scope>
    <source>
        <strain evidence="2">DSM 4184</strain>
    </source>
</reference>
<feature type="domain" description="AAA+ ATPase" evidence="1">
    <location>
        <begin position="258"/>
        <end position="393"/>
    </location>
</feature>